<dbReference type="AlphaFoldDB" id="A0A0A9DFT7"/>
<name>A0A0A9DFT7_ARUDO</name>
<accession>A0A0A9DFT7</accession>
<organism evidence="1">
    <name type="scientific">Arundo donax</name>
    <name type="common">Giant reed</name>
    <name type="synonym">Donax arundinaceus</name>
    <dbReference type="NCBI Taxonomy" id="35708"/>
    <lineage>
        <taxon>Eukaryota</taxon>
        <taxon>Viridiplantae</taxon>
        <taxon>Streptophyta</taxon>
        <taxon>Embryophyta</taxon>
        <taxon>Tracheophyta</taxon>
        <taxon>Spermatophyta</taxon>
        <taxon>Magnoliopsida</taxon>
        <taxon>Liliopsida</taxon>
        <taxon>Poales</taxon>
        <taxon>Poaceae</taxon>
        <taxon>PACMAD clade</taxon>
        <taxon>Arundinoideae</taxon>
        <taxon>Arundineae</taxon>
        <taxon>Arundo</taxon>
    </lineage>
</organism>
<reference evidence="1" key="1">
    <citation type="submission" date="2014-09" db="EMBL/GenBank/DDBJ databases">
        <authorList>
            <person name="Magalhaes I.L.F."/>
            <person name="Oliveira U."/>
            <person name="Santos F.R."/>
            <person name="Vidigal T.H.D.A."/>
            <person name="Brescovit A.D."/>
            <person name="Santos A.J."/>
        </authorList>
    </citation>
    <scope>NUCLEOTIDE SEQUENCE</scope>
    <source>
        <tissue evidence="1">Shoot tissue taken approximately 20 cm above the soil surface</tissue>
    </source>
</reference>
<reference evidence="1" key="2">
    <citation type="journal article" date="2015" name="Data Brief">
        <title>Shoot transcriptome of the giant reed, Arundo donax.</title>
        <authorList>
            <person name="Barrero R.A."/>
            <person name="Guerrero F.D."/>
            <person name="Moolhuijzen P."/>
            <person name="Goolsby J.A."/>
            <person name="Tidwell J."/>
            <person name="Bellgard S.E."/>
            <person name="Bellgard M.I."/>
        </authorList>
    </citation>
    <scope>NUCLEOTIDE SEQUENCE</scope>
    <source>
        <tissue evidence="1">Shoot tissue taken approximately 20 cm above the soil surface</tissue>
    </source>
</reference>
<protein>
    <submittedName>
        <fullName evidence="1">Uncharacterized protein</fullName>
    </submittedName>
</protein>
<proteinExistence type="predicted"/>
<dbReference type="EMBL" id="GBRH01210426">
    <property type="protein sequence ID" value="JAD87469.1"/>
    <property type="molecule type" value="Transcribed_RNA"/>
</dbReference>
<evidence type="ECO:0000313" key="1">
    <source>
        <dbReference type="EMBL" id="JAD87469.1"/>
    </source>
</evidence>
<sequence>MSTKSKFEPWRDFIWIFKISKWSQISSLLKV</sequence>